<dbReference type="Proteomes" id="UP001230207">
    <property type="component" value="Unassembled WGS sequence"/>
</dbReference>
<evidence type="ECO:0000313" key="5">
    <source>
        <dbReference type="EMBL" id="MDQ0323274.1"/>
    </source>
</evidence>
<evidence type="ECO:0000256" key="3">
    <source>
        <dbReference type="ARBA" id="ARBA00006171"/>
    </source>
</evidence>
<name>A0ABU0BZZ9_9HYPH</name>
<dbReference type="PANTHER" id="PTHR43434:SF1">
    <property type="entry name" value="PHOSPHOGLYCOLATE PHOSPHATASE"/>
    <property type="match status" value="1"/>
</dbReference>
<dbReference type="SFLD" id="SFLDS00003">
    <property type="entry name" value="Haloacid_Dehalogenase"/>
    <property type="match status" value="1"/>
</dbReference>
<dbReference type="SUPFAM" id="SSF56784">
    <property type="entry name" value="HAD-like"/>
    <property type="match status" value="1"/>
</dbReference>
<evidence type="ECO:0000256" key="4">
    <source>
        <dbReference type="ARBA" id="ARBA00013078"/>
    </source>
</evidence>
<comment type="catalytic activity">
    <reaction evidence="1">
        <text>2-phosphoglycolate + H2O = glycolate + phosphate</text>
        <dbReference type="Rhea" id="RHEA:14369"/>
        <dbReference type="ChEBI" id="CHEBI:15377"/>
        <dbReference type="ChEBI" id="CHEBI:29805"/>
        <dbReference type="ChEBI" id="CHEBI:43474"/>
        <dbReference type="ChEBI" id="CHEBI:58033"/>
        <dbReference type="EC" id="3.1.3.18"/>
    </reaction>
</comment>
<comment type="similarity">
    <text evidence="3">Belongs to the HAD-like hydrolase superfamily. CbbY/CbbZ/Gph/YieH family.</text>
</comment>
<keyword evidence="6" id="KW-1185">Reference proteome</keyword>
<comment type="caution">
    <text evidence="5">The sequence shown here is derived from an EMBL/GenBank/DDBJ whole genome shotgun (WGS) entry which is preliminary data.</text>
</comment>
<accession>A0ABU0BZZ9</accession>
<comment type="pathway">
    <text evidence="2">Organic acid metabolism; glycolate biosynthesis; glycolate from 2-phosphoglycolate: step 1/1.</text>
</comment>
<dbReference type="EC" id="3.1.3.18" evidence="4"/>
<organism evidence="5 6">
    <name type="scientific">Pararhizobium capsulatum DSM 1112</name>
    <dbReference type="NCBI Taxonomy" id="1121113"/>
    <lineage>
        <taxon>Bacteria</taxon>
        <taxon>Pseudomonadati</taxon>
        <taxon>Pseudomonadota</taxon>
        <taxon>Alphaproteobacteria</taxon>
        <taxon>Hyphomicrobiales</taxon>
        <taxon>Rhizobiaceae</taxon>
        <taxon>Rhizobium/Agrobacterium group</taxon>
        <taxon>Pararhizobium</taxon>
    </lineage>
</organism>
<dbReference type="EMBL" id="JAUSVF010000003">
    <property type="protein sequence ID" value="MDQ0323274.1"/>
    <property type="molecule type" value="Genomic_DNA"/>
</dbReference>
<sequence length="230" mass="24529">MTLASPNPKQKMHVLFDLDGTLVDTRGAVVECYTRVFRSKLDSNFPPEEFPIADLFAMRPAEVFAVVAPDRIDELHAAYRDTYPQCTALIKVFAGIRELILDLASAGRKPSVVTNKGLERTLIDLQVANIAPEVFAAIVTAEDTVDRKPHPAPILLGLERAGANVGDAVYVGDGPQDILAARAAGMDCVAVSYGFYDGSLLATHTPTVLVDNVAGLAAALGVAHMSRASQ</sequence>
<dbReference type="SFLD" id="SFLDG01129">
    <property type="entry name" value="C1.5:_HAD__Beta-PGM__Phosphata"/>
    <property type="match status" value="1"/>
</dbReference>
<reference evidence="5 6" key="1">
    <citation type="submission" date="2023-07" db="EMBL/GenBank/DDBJ databases">
        <title>Genomic Encyclopedia of Type Strains, Phase IV (KMG-IV): sequencing the most valuable type-strain genomes for metagenomic binning, comparative biology and taxonomic classification.</title>
        <authorList>
            <person name="Goeker M."/>
        </authorList>
    </citation>
    <scope>NUCLEOTIDE SEQUENCE [LARGE SCALE GENOMIC DNA]</scope>
    <source>
        <strain evidence="5 6">DSM 1112</strain>
    </source>
</reference>
<evidence type="ECO:0000256" key="2">
    <source>
        <dbReference type="ARBA" id="ARBA00004818"/>
    </source>
</evidence>
<dbReference type="InterPro" id="IPR023214">
    <property type="entry name" value="HAD_sf"/>
</dbReference>
<evidence type="ECO:0000256" key="1">
    <source>
        <dbReference type="ARBA" id="ARBA00000830"/>
    </source>
</evidence>
<gene>
    <name evidence="5" type="ORF">QO002_005480</name>
</gene>
<dbReference type="InterPro" id="IPR036412">
    <property type="entry name" value="HAD-like_sf"/>
</dbReference>
<dbReference type="InterPro" id="IPR041492">
    <property type="entry name" value="HAD_2"/>
</dbReference>
<dbReference type="PANTHER" id="PTHR43434">
    <property type="entry name" value="PHOSPHOGLYCOLATE PHOSPHATASE"/>
    <property type="match status" value="1"/>
</dbReference>
<dbReference type="InterPro" id="IPR023198">
    <property type="entry name" value="PGP-like_dom2"/>
</dbReference>
<dbReference type="RefSeq" id="WP_307235705.1">
    <property type="nucleotide sequence ID" value="NZ_JAUSVF010000003.1"/>
</dbReference>
<protein>
    <recommendedName>
        <fullName evidence="4">phosphoglycolate phosphatase</fullName>
        <ecNumber evidence="4">3.1.3.18</ecNumber>
    </recommendedName>
</protein>
<dbReference type="InterPro" id="IPR050155">
    <property type="entry name" value="HAD-like_hydrolase_sf"/>
</dbReference>
<dbReference type="Pfam" id="PF13419">
    <property type="entry name" value="HAD_2"/>
    <property type="match status" value="1"/>
</dbReference>
<dbReference type="Gene3D" id="3.40.50.1000">
    <property type="entry name" value="HAD superfamily/HAD-like"/>
    <property type="match status" value="1"/>
</dbReference>
<evidence type="ECO:0000313" key="6">
    <source>
        <dbReference type="Proteomes" id="UP001230207"/>
    </source>
</evidence>
<proteinExistence type="inferred from homology"/>
<dbReference type="Gene3D" id="1.10.150.240">
    <property type="entry name" value="Putative phosphatase, domain 2"/>
    <property type="match status" value="1"/>
</dbReference>